<organism evidence="5 6">
    <name type="scientific">Priestia megaterium</name>
    <name type="common">Bacillus megaterium</name>
    <dbReference type="NCBI Taxonomy" id="1404"/>
    <lineage>
        <taxon>Bacteria</taxon>
        <taxon>Bacillati</taxon>
        <taxon>Bacillota</taxon>
        <taxon>Bacilli</taxon>
        <taxon>Bacillales</taxon>
        <taxon>Bacillaceae</taxon>
        <taxon>Priestia</taxon>
    </lineage>
</organism>
<proteinExistence type="inferred from homology"/>
<dbReference type="Pfam" id="PF00535">
    <property type="entry name" value="Glycos_transf_2"/>
    <property type="match status" value="1"/>
</dbReference>
<dbReference type="Proteomes" id="UP000256519">
    <property type="component" value="Unassembled WGS sequence"/>
</dbReference>
<dbReference type="InterPro" id="IPR029044">
    <property type="entry name" value="Nucleotide-diphossugar_trans"/>
</dbReference>
<evidence type="ECO:0000313" key="6">
    <source>
        <dbReference type="Proteomes" id="UP000256519"/>
    </source>
</evidence>
<dbReference type="PANTHER" id="PTHR43685">
    <property type="entry name" value="GLYCOSYLTRANSFERASE"/>
    <property type="match status" value="1"/>
</dbReference>
<dbReference type="InterPro" id="IPR050834">
    <property type="entry name" value="Glycosyltransf_2"/>
</dbReference>
<dbReference type="EMBL" id="PQWM01000009">
    <property type="protein sequence ID" value="RDZ14689.1"/>
    <property type="molecule type" value="Genomic_DNA"/>
</dbReference>
<evidence type="ECO:0000256" key="3">
    <source>
        <dbReference type="ARBA" id="ARBA00022679"/>
    </source>
</evidence>
<accession>A0A3D8X2R9</accession>
<gene>
    <name evidence="5" type="ORF">C3744_12405</name>
</gene>
<dbReference type="Gene3D" id="3.90.550.10">
    <property type="entry name" value="Spore Coat Polysaccharide Biosynthesis Protein SpsA, Chain A"/>
    <property type="match status" value="1"/>
</dbReference>
<evidence type="ECO:0000313" key="5">
    <source>
        <dbReference type="EMBL" id="RDZ14689.1"/>
    </source>
</evidence>
<evidence type="ECO:0000256" key="2">
    <source>
        <dbReference type="ARBA" id="ARBA00022676"/>
    </source>
</evidence>
<comment type="similarity">
    <text evidence="1">Belongs to the glycosyltransferase 2 family.</text>
</comment>
<reference evidence="5 6" key="1">
    <citation type="journal article" date="2018" name="Appl. Environ. Microbiol.">
        <title>Antimicrobial susceptibility testing and tentative epidemiological cut-off values of five Bacillus species relevant for use as animal feed additives or for plant protection.</title>
        <authorList>
            <person name="Agerso Y."/>
            <person name="Stuer-Lauridsen B."/>
            <person name="Bjerre K."/>
            <person name="Jensen M.G."/>
            <person name="Johansen E."/>
            <person name="Bennedsen M."/>
            <person name="Brockmann E."/>
            <person name="Nielsen B."/>
        </authorList>
    </citation>
    <scope>NUCLEOTIDE SEQUENCE [LARGE SCALE GENOMIC DNA]</scope>
    <source>
        <strain evidence="5 6">CHCC20162</strain>
    </source>
</reference>
<dbReference type="RefSeq" id="WP_116074387.1">
    <property type="nucleotide sequence ID" value="NZ_CP085431.1"/>
</dbReference>
<protein>
    <submittedName>
        <fullName evidence="5">Glycosyl transferase</fullName>
    </submittedName>
</protein>
<evidence type="ECO:0000256" key="1">
    <source>
        <dbReference type="ARBA" id="ARBA00006739"/>
    </source>
</evidence>
<comment type="caution">
    <text evidence="5">The sequence shown here is derived from an EMBL/GenBank/DDBJ whole genome shotgun (WGS) entry which is preliminary data.</text>
</comment>
<dbReference type="AlphaFoldDB" id="A0A3D8X2R9"/>
<sequence length="268" mass="31328">MPKISVIMGVYNGAKKLSYAIQSIQNQTFKDFEFIICDDGSSDESIKIVRRFASKDNRIVLIENPHNMGLAMTLNNCLKVAQGKYIARIDDDDKAHPTRFEKQFNFLESHEEYAIVGTGRNMYDDEGIWGQSIIEGERSKLDIYLGRTFAHPSVMIRKEAIQQVNGYSTSADIGRTEDFDLWCKLYFQGYKGFNLGEVLIDYYEARDSYSKRKYKYRICEFKLKKRWRKKLGVSWKYSLYAYRPLLVGMLPSSILMNYHEKRFAKKHS</sequence>
<dbReference type="SUPFAM" id="SSF53448">
    <property type="entry name" value="Nucleotide-diphospho-sugar transferases"/>
    <property type="match status" value="1"/>
</dbReference>
<dbReference type="PANTHER" id="PTHR43685:SF5">
    <property type="entry name" value="GLYCOSYLTRANSFERASE EPSE-RELATED"/>
    <property type="match status" value="1"/>
</dbReference>
<keyword evidence="3 5" id="KW-0808">Transferase</keyword>
<keyword evidence="2" id="KW-0328">Glycosyltransferase</keyword>
<feature type="domain" description="Glycosyltransferase 2-like" evidence="4">
    <location>
        <begin position="5"/>
        <end position="159"/>
    </location>
</feature>
<dbReference type="InterPro" id="IPR001173">
    <property type="entry name" value="Glyco_trans_2-like"/>
</dbReference>
<evidence type="ECO:0000259" key="4">
    <source>
        <dbReference type="Pfam" id="PF00535"/>
    </source>
</evidence>
<dbReference type="CDD" id="cd00761">
    <property type="entry name" value="Glyco_tranf_GTA_type"/>
    <property type="match status" value="1"/>
</dbReference>
<dbReference type="GO" id="GO:0016757">
    <property type="term" value="F:glycosyltransferase activity"/>
    <property type="evidence" value="ECO:0007669"/>
    <property type="project" value="UniProtKB-KW"/>
</dbReference>
<name>A0A3D8X2R9_PRIMG</name>